<keyword evidence="2" id="KW-1185">Reference proteome</keyword>
<dbReference type="AlphaFoldDB" id="A0A8S1QTW1"/>
<dbReference type="Proteomes" id="UP000692954">
    <property type="component" value="Unassembled WGS sequence"/>
</dbReference>
<reference evidence="1" key="1">
    <citation type="submission" date="2021-01" db="EMBL/GenBank/DDBJ databases">
        <authorList>
            <consortium name="Genoscope - CEA"/>
            <person name="William W."/>
        </authorList>
    </citation>
    <scope>NUCLEOTIDE SEQUENCE</scope>
</reference>
<sequence>MEQNEEAQIIAARSLKGFKKLKEIIQFGLHCILFYQQKLTQAQRLVFQNFMLLIDYKNFSQPYRKLFFNQVNLRCLKGYNVYLLCQRMELKGQYQIGLVYYVPDSAHDIRQLISNLLLNILICNLSGELVEQFVINFIQKW</sequence>
<organism evidence="1 2">
    <name type="scientific">Paramecium sonneborni</name>
    <dbReference type="NCBI Taxonomy" id="65129"/>
    <lineage>
        <taxon>Eukaryota</taxon>
        <taxon>Sar</taxon>
        <taxon>Alveolata</taxon>
        <taxon>Ciliophora</taxon>
        <taxon>Intramacronucleata</taxon>
        <taxon>Oligohymenophorea</taxon>
        <taxon>Peniculida</taxon>
        <taxon>Parameciidae</taxon>
        <taxon>Paramecium</taxon>
    </lineage>
</organism>
<accession>A0A8S1QTW1</accession>
<gene>
    <name evidence="1" type="ORF">PSON_ATCC_30995.1.T1180049</name>
</gene>
<dbReference type="EMBL" id="CAJJDN010000118">
    <property type="protein sequence ID" value="CAD8118642.1"/>
    <property type="molecule type" value="Genomic_DNA"/>
</dbReference>
<protein>
    <submittedName>
        <fullName evidence="1">Uncharacterized protein</fullName>
    </submittedName>
</protein>
<name>A0A8S1QTW1_9CILI</name>
<evidence type="ECO:0000313" key="2">
    <source>
        <dbReference type="Proteomes" id="UP000692954"/>
    </source>
</evidence>
<comment type="caution">
    <text evidence="1">The sequence shown here is derived from an EMBL/GenBank/DDBJ whole genome shotgun (WGS) entry which is preliminary data.</text>
</comment>
<evidence type="ECO:0000313" key="1">
    <source>
        <dbReference type="EMBL" id="CAD8118642.1"/>
    </source>
</evidence>
<proteinExistence type="predicted"/>
<dbReference type="OrthoDB" id="294448at2759"/>